<sequence>MQHAIINAMKCMRAIKDRIARPVYQLAIISVSLYTRTVYQPGKSSVRDLRSPLAHHSSVVDTRIRHGNTNSANQLSPDILNHGRNCPEPQIQQLELAEELSGSTEQVTGIPAPPQIIDGERQQSAGIKSRTEMGSLYLPVRSSELCVPELLLIFDLAGFRSGCSGLLLLKV</sequence>
<name>A0A2Z7B401_9LAMI</name>
<dbReference type="AlphaFoldDB" id="A0A2Z7B401"/>
<dbReference type="Proteomes" id="UP000250235">
    <property type="component" value="Unassembled WGS sequence"/>
</dbReference>
<gene>
    <name evidence="1" type="ORF">F511_18444</name>
</gene>
<protein>
    <submittedName>
        <fullName evidence="1">Uncharacterized protein</fullName>
    </submittedName>
</protein>
<keyword evidence="2" id="KW-1185">Reference proteome</keyword>
<accession>A0A2Z7B401</accession>
<dbReference type="EMBL" id="KV010029">
    <property type="protein sequence ID" value="KZV28698.1"/>
    <property type="molecule type" value="Genomic_DNA"/>
</dbReference>
<evidence type="ECO:0000313" key="2">
    <source>
        <dbReference type="Proteomes" id="UP000250235"/>
    </source>
</evidence>
<reference evidence="1 2" key="1">
    <citation type="journal article" date="2015" name="Proc. Natl. Acad. Sci. U.S.A.">
        <title>The resurrection genome of Boea hygrometrica: A blueprint for survival of dehydration.</title>
        <authorList>
            <person name="Xiao L."/>
            <person name="Yang G."/>
            <person name="Zhang L."/>
            <person name="Yang X."/>
            <person name="Zhao S."/>
            <person name="Ji Z."/>
            <person name="Zhou Q."/>
            <person name="Hu M."/>
            <person name="Wang Y."/>
            <person name="Chen M."/>
            <person name="Xu Y."/>
            <person name="Jin H."/>
            <person name="Xiao X."/>
            <person name="Hu G."/>
            <person name="Bao F."/>
            <person name="Hu Y."/>
            <person name="Wan P."/>
            <person name="Li L."/>
            <person name="Deng X."/>
            <person name="Kuang T."/>
            <person name="Xiang C."/>
            <person name="Zhu J.K."/>
            <person name="Oliver M.J."/>
            <person name="He Y."/>
        </authorList>
    </citation>
    <scope>NUCLEOTIDE SEQUENCE [LARGE SCALE GENOMIC DNA]</scope>
    <source>
        <strain evidence="2">cv. XS01</strain>
    </source>
</reference>
<evidence type="ECO:0000313" key="1">
    <source>
        <dbReference type="EMBL" id="KZV28698.1"/>
    </source>
</evidence>
<proteinExistence type="predicted"/>
<organism evidence="1 2">
    <name type="scientific">Dorcoceras hygrometricum</name>
    <dbReference type="NCBI Taxonomy" id="472368"/>
    <lineage>
        <taxon>Eukaryota</taxon>
        <taxon>Viridiplantae</taxon>
        <taxon>Streptophyta</taxon>
        <taxon>Embryophyta</taxon>
        <taxon>Tracheophyta</taxon>
        <taxon>Spermatophyta</taxon>
        <taxon>Magnoliopsida</taxon>
        <taxon>eudicotyledons</taxon>
        <taxon>Gunneridae</taxon>
        <taxon>Pentapetalae</taxon>
        <taxon>asterids</taxon>
        <taxon>lamiids</taxon>
        <taxon>Lamiales</taxon>
        <taxon>Gesneriaceae</taxon>
        <taxon>Didymocarpoideae</taxon>
        <taxon>Trichosporeae</taxon>
        <taxon>Loxocarpinae</taxon>
        <taxon>Dorcoceras</taxon>
    </lineage>
</organism>